<dbReference type="PROSITE" id="PS50878">
    <property type="entry name" value="RT_POL"/>
    <property type="match status" value="1"/>
</dbReference>
<dbReference type="Pfam" id="PF00665">
    <property type="entry name" value="rve"/>
    <property type="match status" value="1"/>
</dbReference>
<dbReference type="CDD" id="cd01647">
    <property type="entry name" value="RT_LTR"/>
    <property type="match status" value="1"/>
</dbReference>
<dbReference type="PANTHER" id="PTHR37984">
    <property type="entry name" value="PROTEIN CBG26694"/>
    <property type="match status" value="1"/>
</dbReference>
<evidence type="ECO:0000313" key="6">
    <source>
        <dbReference type="EnsemblMetazoa" id="AALFPA23_023571.P35055"/>
    </source>
</evidence>
<reference evidence="6" key="2">
    <citation type="submission" date="2025-05" db="UniProtKB">
        <authorList>
            <consortium name="EnsemblMetazoa"/>
        </authorList>
    </citation>
    <scope>IDENTIFICATION</scope>
    <source>
        <strain evidence="6">Foshan</strain>
    </source>
</reference>
<name>A0ABM2A1E9_AEDAL</name>
<evidence type="ECO:0000256" key="2">
    <source>
        <dbReference type="SAM" id="Coils"/>
    </source>
</evidence>
<accession>A0ABM2A1E9</accession>
<evidence type="ECO:0000256" key="1">
    <source>
        <dbReference type="ARBA" id="ARBA00012493"/>
    </source>
</evidence>
<dbReference type="Gene3D" id="3.30.70.270">
    <property type="match status" value="2"/>
</dbReference>
<dbReference type="InterPro" id="IPR041588">
    <property type="entry name" value="Integrase_H2C2"/>
</dbReference>
<sequence length="889" mass="101161">MRELLKDELRKLERDGIIVKENQHTEWVSNIVLVKRGGQTGSVRICLDPIPLNKALKRPRLQFTTIDEILPELGRAKVFSTVDLKKGFWHVLLDEESSRMTTFWTPFGRYRWVRMPFGIAPAPEIFQAKLQEAIQGLKGVECLADDVLIYGSGESLKEALEDHNRNLKELCRRLERSDIKLNLSKLKLCETSVKFFGHVLTNQGLKADESKIATIKEFPTPTDRKQLQRFIGMVNYLGRYIRNLSAESTELRRLISERETWTWTAAEEKEFNRMKAIVADVKSLQYYDVNQPLVIECDASSFGMGAAVFQEKGVIGYASRTLTATEKCYAQIEKELLAIVFACARFDQLIVGNPKTIRYNLELQFVTGKENVVADAISRAPLNEKQPGDLFDKRDIYRIFNEIESINMSNYLSITDERLNEVISETKTDPTMQIIIQYINQGWPSSVDRVPDAAKVYFKYRDELSTQDGIVFRSDRIVVPHSLRKMLTEKVHLSHNGIEATLKLARANLFWSGMNCQVKEAVMRCEICAKFAPSQPSPPMKSHAIPVHPFQVVSMDVFFAEYLGEKKKFLVTVDHFSDFFEVDILKDLTPKSTIKVCKVNFSRHGRPQLVITDNGTNFVNADWKQFAQEWDFQHATSAPHHQQANGKAEAAVKITKRLLQKSKESGVDFWYALLHWRNVPNKIGSSSVARMFSRSTRCGIPMSAENLIPKPQIGVPEAIEGNRRKAKYHYDKRTRNLPTLETRQPVYVQLQPETSKQWTPANICSRLNERSYVVDVDGARYRRDLVNLKPRKEPPVTPSQPSLNKPSAPDEVPTIPADTSMDSTSCSAANNSTSSHEGSQETLRNVAVSSTSKAANGSSRKQTNQPVDSVTRPKRTLRLPSRYLDYEMN</sequence>
<dbReference type="EnsemblMetazoa" id="AALFPA23_023571.R35055">
    <property type="protein sequence ID" value="AALFPA23_023571.P35055"/>
    <property type="gene ID" value="AALFPA23_023571"/>
</dbReference>
<dbReference type="InterPro" id="IPR012337">
    <property type="entry name" value="RNaseH-like_sf"/>
</dbReference>
<feature type="compositionally biased region" description="Basic and acidic residues" evidence="3">
    <location>
        <begin position="785"/>
        <end position="794"/>
    </location>
</feature>
<feature type="compositionally biased region" description="Polar residues" evidence="3">
    <location>
        <begin position="836"/>
        <end position="868"/>
    </location>
</feature>
<dbReference type="InterPro" id="IPR000477">
    <property type="entry name" value="RT_dom"/>
</dbReference>
<dbReference type="InterPro" id="IPR043502">
    <property type="entry name" value="DNA/RNA_pol_sf"/>
</dbReference>
<dbReference type="Gene3D" id="1.10.340.70">
    <property type="match status" value="1"/>
</dbReference>
<dbReference type="PANTHER" id="PTHR37984:SF8">
    <property type="entry name" value="CCHC-TYPE DOMAIN-CONTAINING PROTEIN"/>
    <property type="match status" value="1"/>
</dbReference>
<dbReference type="Pfam" id="PF17921">
    <property type="entry name" value="Integrase_H2C2"/>
    <property type="match status" value="1"/>
</dbReference>
<proteinExistence type="predicted"/>
<evidence type="ECO:0000256" key="3">
    <source>
        <dbReference type="SAM" id="MobiDB-lite"/>
    </source>
</evidence>
<dbReference type="RefSeq" id="XP_062711242.1">
    <property type="nucleotide sequence ID" value="XM_062855258.1"/>
</dbReference>
<feature type="compositionally biased region" description="Low complexity" evidence="3">
    <location>
        <begin position="823"/>
        <end position="835"/>
    </location>
</feature>
<feature type="domain" description="Reverse transcriptase" evidence="4">
    <location>
        <begin position="1"/>
        <end position="200"/>
    </location>
</feature>
<protein>
    <recommendedName>
        <fullName evidence="1">RNA-directed DNA polymerase</fullName>
        <ecNumber evidence="1">2.7.7.49</ecNumber>
    </recommendedName>
</protein>
<evidence type="ECO:0000259" key="4">
    <source>
        <dbReference type="PROSITE" id="PS50878"/>
    </source>
</evidence>
<dbReference type="InterPro" id="IPR041577">
    <property type="entry name" value="RT_RNaseH_2"/>
</dbReference>
<dbReference type="Proteomes" id="UP000069940">
    <property type="component" value="Unassembled WGS sequence"/>
</dbReference>
<dbReference type="PROSITE" id="PS50994">
    <property type="entry name" value="INTEGRASE"/>
    <property type="match status" value="1"/>
</dbReference>
<dbReference type="InterPro" id="IPR001584">
    <property type="entry name" value="Integrase_cat-core"/>
</dbReference>
<dbReference type="Pfam" id="PF17919">
    <property type="entry name" value="RT_RNaseH_2"/>
    <property type="match status" value="1"/>
</dbReference>
<dbReference type="GeneID" id="134289444"/>
<feature type="coiled-coil region" evidence="2">
    <location>
        <begin position="153"/>
        <end position="180"/>
    </location>
</feature>
<dbReference type="Gene3D" id="3.30.420.10">
    <property type="entry name" value="Ribonuclease H-like superfamily/Ribonuclease H"/>
    <property type="match status" value="1"/>
</dbReference>
<feature type="region of interest" description="Disordered" evidence="3">
    <location>
        <begin position="785"/>
        <end position="889"/>
    </location>
</feature>
<dbReference type="InterPro" id="IPR050951">
    <property type="entry name" value="Retrovirus_Pol_polyprotein"/>
</dbReference>
<dbReference type="EC" id="2.7.7.49" evidence="1"/>
<evidence type="ECO:0000259" key="5">
    <source>
        <dbReference type="PROSITE" id="PS50994"/>
    </source>
</evidence>
<dbReference type="CDD" id="cd09274">
    <property type="entry name" value="RNase_HI_RT_Ty3"/>
    <property type="match status" value="1"/>
</dbReference>
<evidence type="ECO:0000313" key="7">
    <source>
        <dbReference type="Proteomes" id="UP000069940"/>
    </source>
</evidence>
<dbReference type="SUPFAM" id="SSF53098">
    <property type="entry name" value="Ribonuclease H-like"/>
    <property type="match status" value="1"/>
</dbReference>
<dbReference type="Pfam" id="PF00078">
    <property type="entry name" value="RVT_1"/>
    <property type="match status" value="1"/>
</dbReference>
<keyword evidence="7" id="KW-1185">Reference proteome</keyword>
<feature type="domain" description="Integrase catalytic" evidence="5">
    <location>
        <begin position="545"/>
        <end position="717"/>
    </location>
</feature>
<dbReference type="Gene3D" id="3.10.10.10">
    <property type="entry name" value="HIV Type 1 Reverse Transcriptase, subunit A, domain 1"/>
    <property type="match status" value="1"/>
</dbReference>
<dbReference type="SUPFAM" id="SSF56672">
    <property type="entry name" value="DNA/RNA polymerases"/>
    <property type="match status" value="1"/>
</dbReference>
<reference evidence="7" key="1">
    <citation type="journal article" date="2015" name="Proc. Natl. Acad. Sci. U.S.A.">
        <title>Genome sequence of the Asian Tiger mosquito, Aedes albopictus, reveals insights into its biology, genetics, and evolution.</title>
        <authorList>
            <person name="Chen X.G."/>
            <person name="Jiang X."/>
            <person name="Gu J."/>
            <person name="Xu M."/>
            <person name="Wu Y."/>
            <person name="Deng Y."/>
            <person name="Zhang C."/>
            <person name="Bonizzoni M."/>
            <person name="Dermauw W."/>
            <person name="Vontas J."/>
            <person name="Armbruster P."/>
            <person name="Huang X."/>
            <person name="Yang Y."/>
            <person name="Zhang H."/>
            <person name="He W."/>
            <person name="Peng H."/>
            <person name="Liu Y."/>
            <person name="Wu K."/>
            <person name="Chen J."/>
            <person name="Lirakis M."/>
            <person name="Topalis P."/>
            <person name="Van Leeuwen T."/>
            <person name="Hall A.B."/>
            <person name="Jiang X."/>
            <person name="Thorpe C."/>
            <person name="Mueller R.L."/>
            <person name="Sun C."/>
            <person name="Waterhouse R.M."/>
            <person name="Yan G."/>
            <person name="Tu Z.J."/>
            <person name="Fang X."/>
            <person name="James A.A."/>
        </authorList>
    </citation>
    <scope>NUCLEOTIDE SEQUENCE [LARGE SCALE GENOMIC DNA]</scope>
    <source>
        <strain evidence="7">Foshan</strain>
    </source>
</reference>
<dbReference type="InterPro" id="IPR043128">
    <property type="entry name" value="Rev_trsase/Diguanyl_cyclase"/>
</dbReference>
<keyword evidence="2" id="KW-0175">Coiled coil</keyword>
<organism evidence="6 7">
    <name type="scientific">Aedes albopictus</name>
    <name type="common">Asian tiger mosquito</name>
    <name type="synonym">Stegomyia albopicta</name>
    <dbReference type="NCBI Taxonomy" id="7160"/>
    <lineage>
        <taxon>Eukaryota</taxon>
        <taxon>Metazoa</taxon>
        <taxon>Ecdysozoa</taxon>
        <taxon>Arthropoda</taxon>
        <taxon>Hexapoda</taxon>
        <taxon>Insecta</taxon>
        <taxon>Pterygota</taxon>
        <taxon>Neoptera</taxon>
        <taxon>Endopterygota</taxon>
        <taxon>Diptera</taxon>
        <taxon>Nematocera</taxon>
        <taxon>Culicoidea</taxon>
        <taxon>Culicidae</taxon>
        <taxon>Culicinae</taxon>
        <taxon>Aedini</taxon>
        <taxon>Aedes</taxon>
        <taxon>Stegomyia</taxon>
    </lineage>
</organism>
<dbReference type="InterPro" id="IPR036397">
    <property type="entry name" value="RNaseH_sf"/>
</dbReference>